<gene>
    <name evidence="3" type="ORF">ACFSL2_22290</name>
</gene>
<dbReference type="InterPro" id="IPR007391">
    <property type="entry name" value="Vancomycin_resist_VanW"/>
</dbReference>
<dbReference type="InterPro" id="IPR022029">
    <property type="entry name" value="YoaR-like_PG-bd"/>
</dbReference>
<evidence type="ECO:0000259" key="2">
    <source>
        <dbReference type="Pfam" id="PF12229"/>
    </source>
</evidence>
<dbReference type="Pfam" id="PF04294">
    <property type="entry name" value="VanW"/>
    <property type="match status" value="1"/>
</dbReference>
<protein>
    <submittedName>
        <fullName evidence="3">VanW family protein</fullName>
    </submittedName>
</protein>
<feature type="compositionally biased region" description="Gly residues" evidence="1">
    <location>
        <begin position="478"/>
        <end position="489"/>
    </location>
</feature>
<dbReference type="PANTHER" id="PTHR35788">
    <property type="entry name" value="EXPORTED PROTEIN-RELATED"/>
    <property type="match status" value="1"/>
</dbReference>
<feature type="compositionally biased region" description="Gly residues" evidence="1">
    <location>
        <begin position="457"/>
        <end position="466"/>
    </location>
</feature>
<reference evidence="4" key="1">
    <citation type="journal article" date="2019" name="Int. J. Syst. Evol. Microbiol.">
        <title>The Global Catalogue of Microorganisms (GCM) 10K type strain sequencing project: providing services to taxonomists for standard genome sequencing and annotation.</title>
        <authorList>
            <consortium name="The Broad Institute Genomics Platform"/>
            <consortium name="The Broad Institute Genome Sequencing Center for Infectious Disease"/>
            <person name="Wu L."/>
            <person name="Ma J."/>
        </authorList>
    </citation>
    <scope>NUCLEOTIDE SEQUENCE [LARGE SCALE GENOMIC DNA]</scope>
    <source>
        <strain evidence="4">CCM 7043</strain>
    </source>
</reference>
<accession>A0ABW4VCH1</accession>
<feature type="region of interest" description="Disordered" evidence="1">
    <location>
        <begin position="1"/>
        <end position="331"/>
    </location>
</feature>
<evidence type="ECO:0000256" key="1">
    <source>
        <dbReference type="SAM" id="MobiDB-lite"/>
    </source>
</evidence>
<name>A0ABW4VCH1_9MICO</name>
<dbReference type="EMBL" id="JBHUHF010000001">
    <property type="protein sequence ID" value="MFD2028244.1"/>
    <property type="molecule type" value="Genomic_DNA"/>
</dbReference>
<dbReference type="InterPro" id="IPR052913">
    <property type="entry name" value="Glycopeptide_resist_protein"/>
</dbReference>
<feature type="compositionally biased region" description="Low complexity" evidence="1">
    <location>
        <begin position="23"/>
        <end position="54"/>
    </location>
</feature>
<feature type="compositionally biased region" description="Low complexity" evidence="1">
    <location>
        <begin position="320"/>
        <end position="331"/>
    </location>
</feature>
<dbReference type="PANTHER" id="PTHR35788:SF1">
    <property type="entry name" value="EXPORTED PROTEIN"/>
    <property type="match status" value="1"/>
</dbReference>
<keyword evidence="4" id="KW-1185">Reference proteome</keyword>
<dbReference type="RefSeq" id="WP_377199940.1">
    <property type="nucleotide sequence ID" value="NZ_JBHUHF010000001.1"/>
</dbReference>
<evidence type="ECO:0000313" key="4">
    <source>
        <dbReference type="Proteomes" id="UP001597338"/>
    </source>
</evidence>
<sequence>MPDGAPKKPEPANPTASPNTPKAAGEPGAPSRPASPSTATPAGTGTASGTATPTSGPPQPGKPGSPAGPTPPETADPDPVAVLQTVVEKLATPTTKTSAAPRSGYTPRVFAFDRPPKTTPAASNAESPSTPPQNPAVPATGTPAGAAPASVAPAKAAPAATGAAPAGASQGPAPTGQGVSPGNAAPAATAGSESATAAVASGAAGAAVGGAGAVAAAASAGAGAASQAAAVPAPAPVDSPTAGSAPAGAAPVGSAPAGAAPAAASGTGSPEGAARSAASAAPATPSEQSAPATSPAPDSAVPQRTPEGTAPEKPEPAKPAPGTTTGRAAGAAAGTAGVGAAAGAAGAAASAAPMPVPPVPVHATPPVSPPPSVQPHSLIPPPPGGGNPGAVPPPDTSQNSFLKPLTGAIQRVAGARWSPVRPEATPLASAAQGPAASNGPGGPAGPNTPAGPHGPAGPQGPGGPAGPNGPHGPNGPTGPYGSGGSGQGEFFGLAGDGAPRRGPKIALLSVLGVVVLFAVYALAAWGVSDTAPPDTTVAGVDVGGMTRAEAASTITEELAPQVKEPIELTAGEGKAQLSPEPSGLSIDAEATVAELTGFSLSPTRMWAHAFGGSDEELVLAVDEEKFESAVAGLEESLAVDPVDGTVAFVDGQAVKTDAKAGSQIVASETSRIIQERWLRQDGPFDLPIEPVEPAITQQETNEGFAVAQKVVSAPVTVSVGDQSPVLSPEVLAGLLRFEQKDGQLATIVDRKATVAAIVEGTTNLLAVPSDAHFEFVGGKPTVVAGETGTTLDPAEAAKAVRVAATSDDRETSVELVEQDPEETVESLEALGVKEVVSEFHTPLTNEPVRTNNLERGAQMITGDLIKPGETFSLLDALAPITLENGYFDAGVIENGKHVEAVGGGLSQMATTTFNAGFFAGYEDVEHHAHSFWFERYPAGREATIYVGAKDMKFTNDTPYGAVLQSYVAGGELWVRIWSTEHYRVEESNSGKQNIVPKTVIHDSSEDCEPYPGGEDGFSISIYRKVYLGDELAKENSFNHTYNPDNPVVCD</sequence>
<feature type="compositionally biased region" description="Low complexity" evidence="1">
    <location>
        <begin position="428"/>
        <end position="438"/>
    </location>
</feature>
<feature type="compositionally biased region" description="Pro residues" evidence="1">
    <location>
        <begin position="55"/>
        <end position="74"/>
    </location>
</feature>
<evidence type="ECO:0000313" key="3">
    <source>
        <dbReference type="EMBL" id="MFD2028244.1"/>
    </source>
</evidence>
<feature type="compositionally biased region" description="Basic and acidic residues" evidence="1">
    <location>
        <begin position="1"/>
        <end position="10"/>
    </location>
</feature>
<feature type="domain" description="YoaR-like putative peptidoglycan binding" evidence="2">
    <location>
        <begin position="739"/>
        <end position="808"/>
    </location>
</feature>
<proteinExistence type="predicted"/>
<dbReference type="Proteomes" id="UP001597338">
    <property type="component" value="Unassembled WGS sequence"/>
</dbReference>
<feature type="region of interest" description="Disordered" evidence="1">
    <location>
        <begin position="417"/>
        <end position="495"/>
    </location>
</feature>
<dbReference type="Pfam" id="PF12229">
    <property type="entry name" value="PG_binding_4"/>
    <property type="match status" value="1"/>
</dbReference>
<organism evidence="3 4">
    <name type="scientific">Promicromonospora aerolata</name>
    <dbReference type="NCBI Taxonomy" id="195749"/>
    <lineage>
        <taxon>Bacteria</taxon>
        <taxon>Bacillati</taxon>
        <taxon>Actinomycetota</taxon>
        <taxon>Actinomycetes</taxon>
        <taxon>Micrococcales</taxon>
        <taxon>Promicromonosporaceae</taxon>
        <taxon>Promicromonospora</taxon>
    </lineage>
</organism>
<feature type="region of interest" description="Disordered" evidence="1">
    <location>
        <begin position="362"/>
        <end position="401"/>
    </location>
</feature>
<comment type="caution">
    <text evidence="3">The sequence shown here is derived from an EMBL/GenBank/DDBJ whole genome shotgun (WGS) entry which is preliminary data.</text>
</comment>
<feature type="compositionally biased region" description="Low complexity" evidence="1">
    <location>
        <begin position="136"/>
        <end position="206"/>
    </location>
</feature>
<feature type="compositionally biased region" description="Pro residues" evidence="1">
    <location>
        <begin position="366"/>
        <end position="395"/>
    </location>
</feature>
<feature type="compositionally biased region" description="Low complexity" evidence="1">
    <location>
        <begin position="213"/>
        <end position="309"/>
    </location>
</feature>